<name>A0ABV9HKB7_9MICO</name>
<accession>A0ABV9HKB7</accession>
<keyword evidence="1" id="KW-0472">Membrane</keyword>
<feature type="transmembrane region" description="Helical" evidence="1">
    <location>
        <begin position="37"/>
        <end position="62"/>
    </location>
</feature>
<feature type="transmembrane region" description="Helical" evidence="1">
    <location>
        <begin position="162"/>
        <end position="182"/>
    </location>
</feature>
<keyword evidence="1" id="KW-0812">Transmembrane</keyword>
<evidence type="ECO:0000313" key="4">
    <source>
        <dbReference type="Proteomes" id="UP001596011"/>
    </source>
</evidence>
<evidence type="ECO:0000259" key="2">
    <source>
        <dbReference type="Pfam" id="PF14219"/>
    </source>
</evidence>
<feature type="domain" description="DUF4328" evidence="2">
    <location>
        <begin position="89"/>
        <end position="228"/>
    </location>
</feature>
<dbReference type="Pfam" id="PF14219">
    <property type="entry name" value="DUF4328"/>
    <property type="match status" value="1"/>
</dbReference>
<feature type="transmembrane region" description="Helical" evidence="1">
    <location>
        <begin position="202"/>
        <end position="223"/>
    </location>
</feature>
<dbReference type="RefSeq" id="WP_377136916.1">
    <property type="nucleotide sequence ID" value="NZ_JBHSFI010000005.1"/>
</dbReference>
<evidence type="ECO:0000313" key="3">
    <source>
        <dbReference type="EMBL" id="MFC4629770.1"/>
    </source>
</evidence>
<protein>
    <submittedName>
        <fullName evidence="3">DUF4328 domain-containing protein</fullName>
    </submittedName>
</protein>
<sequence>MTHDPYAPPTGPTSPVPPPVQYTYGAPLYDVPPLRSAAGLGTAAIVLACVLTAVQVVVLLLAPEGAAALRTAGEVGIPAYQSQFTAYDAVNLLYGALQVACYVVTCLWLSRSRATAVAANPKFIHGRSPVWSWLGWWVPIVSLWFPYQVVRDILRSTSRGPVSGIGGWWAAWLVYFIASRMATRAGTRLTPEATLQGADQLVTVEFVATFAMVVALVLWIRIIRDVTRFQAERIAVAERRLMA</sequence>
<organism evidence="3 4">
    <name type="scientific">Promicromonospora alba</name>
    <dbReference type="NCBI Taxonomy" id="1616110"/>
    <lineage>
        <taxon>Bacteria</taxon>
        <taxon>Bacillati</taxon>
        <taxon>Actinomycetota</taxon>
        <taxon>Actinomycetes</taxon>
        <taxon>Micrococcales</taxon>
        <taxon>Promicromonosporaceae</taxon>
        <taxon>Promicromonospora</taxon>
    </lineage>
</organism>
<dbReference type="InterPro" id="IPR025565">
    <property type="entry name" value="DUF4328"/>
</dbReference>
<evidence type="ECO:0000256" key="1">
    <source>
        <dbReference type="SAM" id="Phobius"/>
    </source>
</evidence>
<gene>
    <name evidence="3" type="ORF">ACFO6V_16100</name>
</gene>
<keyword evidence="4" id="KW-1185">Reference proteome</keyword>
<reference evidence="4" key="1">
    <citation type="journal article" date="2019" name="Int. J. Syst. Evol. Microbiol.">
        <title>The Global Catalogue of Microorganisms (GCM) 10K type strain sequencing project: providing services to taxonomists for standard genome sequencing and annotation.</title>
        <authorList>
            <consortium name="The Broad Institute Genomics Platform"/>
            <consortium name="The Broad Institute Genome Sequencing Center for Infectious Disease"/>
            <person name="Wu L."/>
            <person name="Ma J."/>
        </authorList>
    </citation>
    <scope>NUCLEOTIDE SEQUENCE [LARGE SCALE GENOMIC DNA]</scope>
    <source>
        <strain evidence="4">CCUG 42722</strain>
    </source>
</reference>
<dbReference type="Proteomes" id="UP001596011">
    <property type="component" value="Unassembled WGS sequence"/>
</dbReference>
<feature type="transmembrane region" description="Helical" evidence="1">
    <location>
        <begin position="92"/>
        <end position="110"/>
    </location>
</feature>
<proteinExistence type="predicted"/>
<dbReference type="EMBL" id="JBHSFI010000005">
    <property type="protein sequence ID" value="MFC4629770.1"/>
    <property type="molecule type" value="Genomic_DNA"/>
</dbReference>
<feature type="transmembrane region" description="Helical" evidence="1">
    <location>
        <begin position="130"/>
        <end position="150"/>
    </location>
</feature>
<comment type="caution">
    <text evidence="3">The sequence shown here is derived from an EMBL/GenBank/DDBJ whole genome shotgun (WGS) entry which is preliminary data.</text>
</comment>
<keyword evidence="1" id="KW-1133">Transmembrane helix</keyword>